<dbReference type="InterPro" id="IPR021607">
    <property type="entry name" value="DUF3224"/>
</dbReference>
<dbReference type="KEGG" id="masz:C9I28_05955"/>
<dbReference type="AlphaFoldDB" id="A0A2R4C6Z6"/>
<keyword evidence="2" id="KW-1185">Reference proteome</keyword>
<evidence type="ECO:0000313" key="1">
    <source>
        <dbReference type="EMBL" id="AVR95322.1"/>
    </source>
</evidence>
<dbReference type="InterPro" id="IPR023159">
    <property type="entry name" value="SO1590-like_sf"/>
</dbReference>
<sequence length="131" mass="13836">MGKASGEFDVAMVPQPVAELNASTGIGRMTLDKRYHGALTATGQGEFLSYQGAVPTSAVYVAIEKVEGTLDGRRGSFALQHAGVMGGEHAGLRIVVAPDSGTGELTGLRGTLDIRMEQGKHFYDFEYSLGE</sequence>
<proteinExistence type="predicted"/>
<dbReference type="OrthoDB" id="69764at2"/>
<name>A0A2R4C6Z6_9BURK</name>
<organism evidence="1 2">
    <name type="scientific">Pseudoduganella armeniaca</name>
    <dbReference type="NCBI Taxonomy" id="2072590"/>
    <lineage>
        <taxon>Bacteria</taxon>
        <taxon>Pseudomonadati</taxon>
        <taxon>Pseudomonadota</taxon>
        <taxon>Betaproteobacteria</taxon>
        <taxon>Burkholderiales</taxon>
        <taxon>Oxalobacteraceae</taxon>
        <taxon>Telluria group</taxon>
        <taxon>Pseudoduganella</taxon>
    </lineage>
</organism>
<gene>
    <name evidence="1" type="ORF">C9I28_05955</name>
</gene>
<dbReference type="EMBL" id="CP028324">
    <property type="protein sequence ID" value="AVR95322.1"/>
    <property type="molecule type" value="Genomic_DNA"/>
</dbReference>
<evidence type="ECO:0000313" key="2">
    <source>
        <dbReference type="Proteomes" id="UP000240505"/>
    </source>
</evidence>
<dbReference type="SUPFAM" id="SSF159238">
    <property type="entry name" value="SO1590-like"/>
    <property type="match status" value="1"/>
</dbReference>
<protein>
    <submittedName>
        <fullName evidence="1">DUF3224 domain-containing protein</fullName>
    </submittedName>
</protein>
<dbReference type="Pfam" id="PF11528">
    <property type="entry name" value="DUF3224"/>
    <property type="match status" value="1"/>
</dbReference>
<dbReference type="RefSeq" id="WP_107140673.1">
    <property type="nucleotide sequence ID" value="NZ_CP028324.1"/>
</dbReference>
<dbReference type="Proteomes" id="UP000240505">
    <property type="component" value="Chromosome"/>
</dbReference>
<accession>A0A2R4C6Z6</accession>
<reference evidence="1 2" key="1">
    <citation type="submission" date="2018-03" db="EMBL/GenBank/DDBJ databases">
        <title>Massilia armeniaca sp. nov., isolated from desert soil.</title>
        <authorList>
            <person name="Huang H."/>
            <person name="Ren M."/>
        </authorList>
    </citation>
    <scope>NUCLEOTIDE SEQUENCE [LARGE SCALE GENOMIC DNA]</scope>
    <source>
        <strain evidence="1 2">ZMN-3</strain>
    </source>
</reference>
<dbReference type="Gene3D" id="2.40.350.10">
    <property type="entry name" value="SO1590-like"/>
    <property type="match status" value="1"/>
</dbReference>